<dbReference type="HAMAP" id="MF_00113">
    <property type="entry name" value="QueA"/>
    <property type="match status" value="1"/>
</dbReference>
<keyword evidence="5 13" id="KW-0808">Transferase</keyword>
<evidence type="ECO:0000256" key="9">
    <source>
        <dbReference type="ARBA" id="ARBA00061210"/>
    </source>
</evidence>
<evidence type="ECO:0000256" key="2">
    <source>
        <dbReference type="ARBA" id="ARBA00004691"/>
    </source>
</evidence>
<dbReference type="FunFam" id="3.40.1780.10:FF:000001">
    <property type="entry name" value="S-adenosylmethionine:tRNA ribosyltransferase-isomerase"/>
    <property type="match status" value="1"/>
</dbReference>
<comment type="subcellular location">
    <subcellularLocation>
        <location evidence="1 13">Cytoplasm</location>
    </subcellularLocation>
</comment>
<evidence type="ECO:0000256" key="5">
    <source>
        <dbReference type="ARBA" id="ARBA00022679"/>
    </source>
</evidence>
<evidence type="ECO:0000256" key="4">
    <source>
        <dbReference type="ARBA" id="ARBA00022490"/>
    </source>
</evidence>
<dbReference type="Proteomes" id="UP000824088">
    <property type="component" value="Unassembled WGS sequence"/>
</dbReference>
<dbReference type="InterPro" id="IPR042118">
    <property type="entry name" value="QueA_dom1"/>
</dbReference>
<sequence length="342" mass="38929">MELLTHDFYYDLPEELIAQTPVEPRDASRLLVYSRADESVEHAHFRDLPDYLEEGDLLVINNTKVIPARIFGHMEGKATTFELLLLKRLDYTRWETIMRPARKARKGSVIKISDELSAEVEEVGEYGVRTVKFDFDGVFEDILDRVGNMPLPPYIHEKLADKTRYNTVYSKTEGSAAAPTAGLHFTPELMERVRARGADFAEVLLHIGLGTFRPVKAEKVTDHEMHTEHYEISPAAAEKINAAKREGRRVIAVGTTAVRVLESTADENGFVKPCTGDTKIFIYPPYRFKCVDALITNFHLPESTLIMLVSALIGREQTLKVYETAVKERYRFFSFGDSCFFR</sequence>
<comment type="function">
    <text evidence="13">Transfers and isomerizes the ribose moiety from AdoMet to the 7-aminomethyl group of 7-deazaguanine (preQ1-tRNA) to give epoxyqueuosine (oQ-tRNA).</text>
</comment>
<reference evidence="14" key="2">
    <citation type="journal article" date="2021" name="PeerJ">
        <title>Extensive microbial diversity within the chicken gut microbiome revealed by metagenomics and culture.</title>
        <authorList>
            <person name="Gilroy R."/>
            <person name="Ravi A."/>
            <person name="Getino M."/>
            <person name="Pursley I."/>
            <person name="Horton D.L."/>
            <person name="Alikhan N.F."/>
            <person name="Baker D."/>
            <person name="Gharbi K."/>
            <person name="Hall N."/>
            <person name="Watson M."/>
            <person name="Adriaenssens E.M."/>
            <person name="Foster-Nyarko E."/>
            <person name="Jarju S."/>
            <person name="Secka A."/>
            <person name="Antonio M."/>
            <person name="Oren A."/>
            <person name="Chaudhuri R.R."/>
            <person name="La Ragione R."/>
            <person name="Hildebrand F."/>
            <person name="Pallen M.J."/>
        </authorList>
    </citation>
    <scope>NUCLEOTIDE SEQUENCE</scope>
    <source>
        <strain evidence="14">1063</strain>
    </source>
</reference>
<comment type="similarity">
    <text evidence="9 13">Belongs to the QueA family.</text>
</comment>
<dbReference type="PANTHER" id="PTHR30307:SF0">
    <property type="entry name" value="S-ADENOSYLMETHIONINE:TRNA RIBOSYLTRANSFERASE-ISOMERASE"/>
    <property type="match status" value="1"/>
</dbReference>
<comment type="subunit">
    <text evidence="3 13">Monomer.</text>
</comment>
<evidence type="ECO:0000256" key="7">
    <source>
        <dbReference type="ARBA" id="ARBA00022785"/>
    </source>
</evidence>
<evidence type="ECO:0000256" key="11">
    <source>
        <dbReference type="ARBA" id="ARBA00069325"/>
    </source>
</evidence>
<accession>A0A9D1HRD7</accession>
<evidence type="ECO:0000256" key="6">
    <source>
        <dbReference type="ARBA" id="ARBA00022691"/>
    </source>
</evidence>
<evidence type="ECO:0000256" key="3">
    <source>
        <dbReference type="ARBA" id="ARBA00011245"/>
    </source>
</evidence>
<dbReference type="InterPro" id="IPR003699">
    <property type="entry name" value="QueA"/>
</dbReference>
<dbReference type="InterPro" id="IPR042119">
    <property type="entry name" value="QueA_dom2"/>
</dbReference>
<gene>
    <name evidence="13 14" type="primary">queA</name>
    <name evidence="14" type="ORF">IAD51_00125</name>
</gene>
<comment type="caution">
    <text evidence="14">The sequence shown here is derived from an EMBL/GenBank/DDBJ whole genome shotgun (WGS) entry which is preliminary data.</text>
</comment>
<dbReference type="SUPFAM" id="SSF111337">
    <property type="entry name" value="QueA-like"/>
    <property type="match status" value="1"/>
</dbReference>
<dbReference type="PANTHER" id="PTHR30307">
    <property type="entry name" value="S-ADENOSYLMETHIONINE:TRNA RIBOSYLTRANSFERASE-ISOMERASE"/>
    <property type="match status" value="1"/>
</dbReference>
<dbReference type="InterPro" id="IPR036100">
    <property type="entry name" value="QueA_sf"/>
</dbReference>
<dbReference type="Gene3D" id="3.40.1780.10">
    <property type="entry name" value="QueA-like"/>
    <property type="match status" value="1"/>
</dbReference>
<dbReference type="NCBIfam" id="TIGR00113">
    <property type="entry name" value="queA"/>
    <property type="match status" value="1"/>
</dbReference>
<dbReference type="AlphaFoldDB" id="A0A9D1HRD7"/>
<protein>
    <recommendedName>
        <fullName evidence="11 13">S-adenosylmethionine:tRNA ribosyltransferase-isomerase</fullName>
        <ecNumber evidence="10 13">2.4.99.17</ecNumber>
    </recommendedName>
    <alternativeName>
        <fullName evidence="12 13">Queuosine biosynthesis protein QueA</fullName>
    </alternativeName>
</protein>
<keyword evidence="6 13" id="KW-0949">S-adenosyl-L-methionine</keyword>
<evidence type="ECO:0000256" key="12">
    <source>
        <dbReference type="ARBA" id="ARBA00076160"/>
    </source>
</evidence>
<dbReference type="GO" id="GO:0051075">
    <property type="term" value="F:S-adenosylmethionine:tRNA ribosyltransferase-isomerase activity"/>
    <property type="evidence" value="ECO:0007669"/>
    <property type="project" value="UniProtKB-EC"/>
</dbReference>
<keyword evidence="14" id="KW-0328">Glycosyltransferase</keyword>
<evidence type="ECO:0000256" key="13">
    <source>
        <dbReference type="HAMAP-Rule" id="MF_00113"/>
    </source>
</evidence>
<dbReference type="FunFam" id="2.40.10.240:FF:000002">
    <property type="entry name" value="S-adenosylmethionine:tRNA ribosyltransferase-isomerase"/>
    <property type="match status" value="1"/>
</dbReference>
<organism evidence="14 15">
    <name type="scientific">Candidatus Limadaptatus stercorigallinarum</name>
    <dbReference type="NCBI Taxonomy" id="2840845"/>
    <lineage>
        <taxon>Bacteria</taxon>
        <taxon>Bacillati</taxon>
        <taxon>Bacillota</taxon>
        <taxon>Clostridia</taxon>
        <taxon>Eubacteriales</taxon>
        <taxon>Candidatus Limadaptatus</taxon>
    </lineage>
</organism>
<dbReference type="NCBIfam" id="NF001140">
    <property type="entry name" value="PRK00147.1"/>
    <property type="match status" value="1"/>
</dbReference>
<dbReference type="GO" id="GO:0005737">
    <property type="term" value="C:cytoplasm"/>
    <property type="evidence" value="ECO:0007669"/>
    <property type="project" value="UniProtKB-SubCell"/>
</dbReference>
<dbReference type="EMBL" id="DVMN01000002">
    <property type="protein sequence ID" value="HIU20637.1"/>
    <property type="molecule type" value="Genomic_DNA"/>
</dbReference>
<evidence type="ECO:0000256" key="10">
    <source>
        <dbReference type="ARBA" id="ARBA00066503"/>
    </source>
</evidence>
<evidence type="ECO:0000256" key="1">
    <source>
        <dbReference type="ARBA" id="ARBA00004496"/>
    </source>
</evidence>
<dbReference type="EC" id="2.4.99.17" evidence="10 13"/>
<keyword evidence="4 13" id="KW-0963">Cytoplasm</keyword>
<reference evidence="14" key="1">
    <citation type="submission" date="2020-10" db="EMBL/GenBank/DDBJ databases">
        <authorList>
            <person name="Gilroy R."/>
        </authorList>
    </citation>
    <scope>NUCLEOTIDE SEQUENCE</scope>
    <source>
        <strain evidence="14">1063</strain>
    </source>
</reference>
<keyword evidence="7 13" id="KW-0671">Queuosine biosynthesis</keyword>
<dbReference type="GO" id="GO:0008616">
    <property type="term" value="P:tRNA queuosine(34) biosynthetic process"/>
    <property type="evidence" value="ECO:0007669"/>
    <property type="project" value="UniProtKB-UniRule"/>
</dbReference>
<name>A0A9D1HRD7_9FIRM</name>
<comment type="pathway">
    <text evidence="2 13">tRNA modification; tRNA-queuosine biosynthesis.</text>
</comment>
<proteinExistence type="inferred from homology"/>
<comment type="catalytic activity">
    <reaction evidence="8 13">
        <text>7-aminomethyl-7-carbaguanosine(34) in tRNA + S-adenosyl-L-methionine = epoxyqueuosine(34) in tRNA + adenine + L-methionine + 2 H(+)</text>
        <dbReference type="Rhea" id="RHEA:32155"/>
        <dbReference type="Rhea" id="RHEA-COMP:10342"/>
        <dbReference type="Rhea" id="RHEA-COMP:18582"/>
        <dbReference type="ChEBI" id="CHEBI:15378"/>
        <dbReference type="ChEBI" id="CHEBI:16708"/>
        <dbReference type="ChEBI" id="CHEBI:57844"/>
        <dbReference type="ChEBI" id="CHEBI:59789"/>
        <dbReference type="ChEBI" id="CHEBI:82833"/>
        <dbReference type="ChEBI" id="CHEBI:194443"/>
        <dbReference type="EC" id="2.4.99.17"/>
    </reaction>
</comment>
<evidence type="ECO:0000313" key="14">
    <source>
        <dbReference type="EMBL" id="HIU20637.1"/>
    </source>
</evidence>
<dbReference type="Pfam" id="PF02547">
    <property type="entry name" value="Queuosine_synth"/>
    <property type="match status" value="1"/>
</dbReference>
<dbReference type="Gene3D" id="2.40.10.240">
    <property type="entry name" value="QueA-like"/>
    <property type="match status" value="1"/>
</dbReference>
<evidence type="ECO:0000313" key="15">
    <source>
        <dbReference type="Proteomes" id="UP000824088"/>
    </source>
</evidence>
<evidence type="ECO:0000256" key="8">
    <source>
        <dbReference type="ARBA" id="ARBA00052751"/>
    </source>
</evidence>